<dbReference type="EMBL" id="ABVQ01000035">
    <property type="protein sequence ID" value="EEC57976.1"/>
    <property type="molecule type" value="Genomic_DNA"/>
</dbReference>
<name>B7AQK4_9FIRM</name>
<organism evidence="1 2">
    <name type="scientific">[Bacteroides] pectinophilus ATCC 43243</name>
    <dbReference type="NCBI Taxonomy" id="483218"/>
    <lineage>
        <taxon>Bacteria</taxon>
        <taxon>Bacillati</taxon>
        <taxon>Bacillota</taxon>
        <taxon>Clostridia</taxon>
        <taxon>Eubacteriales</taxon>
    </lineage>
</organism>
<dbReference type="AlphaFoldDB" id="B7AQK4"/>
<keyword evidence="2" id="KW-1185">Reference proteome</keyword>
<reference evidence="1 2" key="2">
    <citation type="submission" date="2008-11" db="EMBL/GenBank/DDBJ databases">
        <authorList>
            <person name="Fulton L."/>
            <person name="Clifton S."/>
            <person name="Fulton B."/>
            <person name="Xu J."/>
            <person name="Minx P."/>
            <person name="Pepin K.H."/>
            <person name="Johnson M."/>
            <person name="Bhonagiri V."/>
            <person name="Nash W.E."/>
            <person name="Mardis E.R."/>
            <person name="Wilson R.K."/>
        </authorList>
    </citation>
    <scope>NUCLEOTIDE SEQUENCE [LARGE SCALE GENOMIC DNA]</scope>
    <source>
        <strain evidence="1 2">ATCC 43243</strain>
    </source>
</reference>
<evidence type="ECO:0000313" key="2">
    <source>
        <dbReference type="Proteomes" id="UP000003136"/>
    </source>
</evidence>
<sequence length="88" mass="10321">MDERDLRICAEYFLEHQNQLFDEPVAENMEEACEFLDECMAQVFNDIHEVKDYFEDAGMDVDGMDDDEIRGQMEVFSLPDGRYLIVEG</sequence>
<dbReference type="eggNOG" id="ENOG5032ZV2">
    <property type="taxonomic scope" value="Bacteria"/>
</dbReference>
<accession>B7AQK4</accession>
<dbReference type="STRING" id="483218.BACPEC_00961"/>
<gene>
    <name evidence="1" type="ORF">BACPEC_00961</name>
</gene>
<dbReference type="HOGENOM" id="CLU_190639_0_0_9"/>
<evidence type="ECO:0008006" key="3">
    <source>
        <dbReference type="Google" id="ProtNLM"/>
    </source>
</evidence>
<reference evidence="1 2" key="1">
    <citation type="submission" date="2008-11" db="EMBL/GenBank/DDBJ databases">
        <title>Draft genome sequence of Bacteroides pectinophilus (ATCC 43243).</title>
        <authorList>
            <person name="Sudarsanam P."/>
            <person name="Ley R."/>
            <person name="Guruge J."/>
            <person name="Turnbaugh P.J."/>
            <person name="Mahowald M."/>
            <person name="Liep D."/>
            <person name="Gordon J."/>
        </authorList>
    </citation>
    <scope>NUCLEOTIDE SEQUENCE [LARGE SCALE GENOMIC DNA]</scope>
    <source>
        <strain evidence="1 2">ATCC 43243</strain>
    </source>
</reference>
<evidence type="ECO:0000313" key="1">
    <source>
        <dbReference type="EMBL" id="EEC57976.1"/>
    </source>
</evidence>
<proteinExistence type="predicted"/>
<protein>
    <recommendedName>
        <fullName evidence="3">Glyoxalase</fullName>
    </recommendedName>
</protein>
<comment type="caution">
    <text evidence="1">The sequence shown here is derived from an EMBL/GenBank/DDBJ whole genome shotgun (WGS) entry which is preliminary data.</text>
</comment>
<dbReference type="Proteomes" id="UP000003136">
    <property type="component" value="Unassembled WGS sequence"/>
</dbReference>